<dbReference type="OrthoDB" id="10531543at2759"/>
<comment type="caution">
    <text evidence="1">The sequence shown here is derived from an EMBL/GenBank/DDBJ whole genome shotgun (WGS) entry which is preliminary data.</text>
</comment>
<evidence type="ECO:0000313" key="2">
    <source>
        <dbReference type="Proteomes" id="UP000030151"/>
    </source>
</evidence>
<dbReference type="Proteomes" id="UP000030151">
    <property type="component" value="Unassembled WGS sequence"/>
</dbReference>
<sequence>MATEEGPSFADAIKVKKLDSHNCKANLHAAFSIGAEEVESVVLEEIVEIKTPSTFDVVAANHVLKGGIPKHHGTLSNSCDGWQIRDDFFMDCLYLLPAGYMASANRDTSSLALYFVQPSLLVLGVSAGHKKVSSSLLHRPLAKRQAKAYCESHEAICAIVSE</sequence>
<reference evidence="1 2" key="1">
    <citation type="submission" date="2014-02" db="EMBL/GenBank/DDBJ databases">
        <title>The genome sequence of the entomopathogenic fungus Metarhizium robertsii ARSEF 2575.</title>
        <authorList>
            <person name="Giuliano Garisto Donzelli B."/>
            <person name="Roe B.A."/>
            <person name="Macmil S.L."/>
            <person name="Krasnoff S.B."/>
            <person name="Gibson D.M."/>
        </authorList>
    </citation>
    <scope>NUCLEOTIDE SEQUENCE [LARGE SCALE GENOMIC DNA]</scope>
    <source>
        <strain evidence="1 2">ARSEF 2575</strain>
    </source>
</reference>
<protein>
    <submittedName>
        <fullName evidence="1">Uncharacterized protein</fullName>
    </submittedName>
</protein>
<dbReference type="AlphaFoldDB" id="A0A014MXS5"/>
<dbReference type="EMBL" id="JELW01000052">
    <property type="protein sequence ID" value="EXU96267.1"/>
    <property type="molecule type" value="Genomic_DNA"/>
</dbReference>
<evidence type="ECO:0000313" key="1">
    <source>
        <dbReference type="EMBL" id="EXU96267.1"/>
    </source>
</evidence>
<organism evidence="1 2">
    <name type="scientific">Metarhizium robertsii</name>
    <dbReference type="NCBI Taxonomy" id="568076"/>
    <lineage>
        <taxon>Eukaryota</taxon>
        <taxon>Fungi</taxon>
        <taxon>Dikarya</taxon>
        <taxon>Ascomycota</taxon>
        <taxon>Pezizomycotina</taxon>
        <taxon>Sordariomycetes</taxon>
        <taxon>Hypocreomycetidae</taxon>
        <taxon>Hypocreales</taxon>
        <taxon>Clavicipitaceae</taxon>
        <taxon>Metarhizium</taxon>
    </lineage>
</organism>
<accession>A0A014MXS5</accession>
<gene>
    <name evidence="1" type="ORF">X797_010652</name>
</gene>
<proteinExistence type="predicted"/>
<name>A0A014MXS5_9HYPO</name>
<dbReference type="HOGENOM" id="CLU_1635791_0_0_1"/>